<accession>A0ABV2H3R8</accession>
<keyword evidence="1" id="KW-0812">Transmembrane</keyword>
<proteinExistence type="predicted"/>
<name>A0ABV2H3R8_9HYPH</name>
<dbReference type="RefSeq" id="WP_247243122.1">
    <property type="nucleotide sequence ID" value="NZ_JALJRA010000004.1"/>
</dbReference>
<evidence type="ECO:0000313" key="2">
    <source>
        <dbReference type="EMBL" id="MET3585190.1"/>
    </source>
</evidence>
<keyword evidence="1" id="KW-1133">Transmembrane helix</keyword>
<reference evidence="2 3" key="1">
    <citation type="submission" date="2024-06" db="EMBL/GenBank/DDBJ databases">
        <title>Genomic Encyclopedia of Type Strains, Phase IV (KMG-IV): sequencing the most valuable type-strain genomes for metagenomic binning, comparative biology and taxonomic classification.</title>
        <authorList>
            <person name="Goeker M."/>
        </authorList>
    </citation>
    <scope>NUCLEOTIDE SEQUENCE [LARGE SCALE GENOMIC DNA]</scope>
    <source>
        <strain evidence="2 3">DSM 105042</strain>
    </source>
</reference>
<organism evidence="2 3">
    <name type="scientific">Pseudorhizobium tarimense</name>
    <dbReference type="NCBI Taxonomy" id="1079109"/>
    <lineage>
        <taxon>Bacteria</taxon>
        <taxon>Pseudomonadati</taxon>
        <taxon>Pseudomonadota</taxon>
        <taxon>Alphaproteobacteria</taxon>
        <taxon>Hyphomicrobiales</taxon>
        <taxon>Rhizobiaceae</taxon>
        <taxon>Rhizobium/Agrobacterium group</taxon>
        <taxon>Pseudorhizobium</taxon>
    </lineage>
</organism>
<protein>
    <submittedName>
        <fullName evidence="2">Membrane protein</fullName>
    </submittedName>
</protein>
<feature type="transmembrane region" description="Helical" evidence="1">
    <location>
        <begin position="31"/>
        <end position="52"/>
    </location>
</feature>
<feature type="transmembrane region" description="Helical" evidence="1">
    <location>
        <begin position="83"/>
        <end position="106"/>
    </location>
</feature>
<keyword evidence="3" id="KW-1185">Reference proteome</keyword>
<comment type="caution">
    <text evidence="2">The sequence shown here is derived from an EMBL/GenBank/DDBJ whole genome shotgun (WGS) entry which is preliminary data.</text>
</comment>
<sequence>MEVSAAVNGKAHLGGHDPAIRVTWEKLRTSFWLVPTLMAAAAGVLAMAATWADRLLIHADPAGMPVFVFVSTTNGARDVLSTLLSSMITMTSLIFSITMVVLSLAANQFDPRLIRSFMSSPHTQFVLGRSS</sequence>
<evidence type="ECO:0000313" key="3">
    <source>
        <dbReference type="Proteomes" id="UP001549031"/>
    </source>
</evidence>
<dbReference type="InterPro" id="IPR018723">
    <property type="entry name" value="DUF2254_membrane"/>
</dbReference>
<dbReference type="Pfam" id="PF10011">
    <property type="entry name" value="DUF2254"/>
    <property type="match status" value="1"/>
</dbReference>
<dbReference type="EMBL" id="JBEPLJ010000004">
    <property type="protein sequence ID" value="MET3585190.1"/>
    <property type="molecule type" value="Genomic_DNA"/>
</dbReference>
<dbReference type="Proteomes" id="UP001549031">
    <property type="component" value="Unassembled WGS sequence"/>
</dbReference>
<gene>
    <name evidence="2" type="ORF">ABID21_001292</name>
</gene>
<evidence type="ECO:0000256" key="1">
    <source>
        <dbReference type="SAM" id="Phobius"/>
    </source>
</evidence>
<keyword evidence="1" id="KW-0472">Membrane</keyword>